<organism evidence="1 2">
    <name type="scientific">Nocardioides kribbensis</name>
    <dbReference type="NCBI Taxonomy" id="305517"/>
    <lineage>
        <taxon>Bacteria</taxon>
        <taxon>Bacillati</taxon>
        <taxon>Actinomycetota</taxon>
        <taxon>Actinomycetes</taxon>
        <taxon>Propionibacteriales</taxon>
        <taxon>Nocardioidaceae</taxon>
        <taxon>Nocardioides</taxon>
    </lineage>
</organism>
<protein>
    <recommendedName>
        <fullName evidence="3">Small CPxCG-related zinc finger protein</fullName>
    </recommendedName>
</protein>
<keyword evidence="2" id="KW-1185">Reference proteome</keyword>
<reference evidence="1 2" key="1">
    <citation type="submission" date="2024-02" db="EMBL/GenBank/DDBJ databases">
        <title>Full genome sequence of Nocardioides kribbensis.</title>
        <authorList>
            <person name="Poletto B.L."/>
            <person name="Silva G."/>
            <person name="Galante D."/>
            <person name="Campos K.R."/>
            <person name="Santos M.B.N."/>
            <person name="Sacchi C.T."/>
        </authorList>
    </citation>
    <scope>NUCLEOTIDE SEQUENCE [LARGE SCALE GENOMIC DNA]</scope>
    <source>
        <strain evidence="1 2">O4R</strain>
    </source>
</reference>
<accession>A0ABV1NTP5</accession>
<name>A0ABV1NTP5_9ACTN</name>
<evidence type="ECO:0008006" key="3">
    <source>
        <dbReference type="Google" id="ProtNLM"/>
    </source>
</evidence>
<dbReference type="RefSeq" id="WP_165699038.1">
    <property type="nucleotide sequence ID" value="NZ_BAAAMM010000001.1"/>
</dbReference>
<comment type="caution">
    <text evidence="1">The sequence shown here is derived from an EMBL/GenBank/DDBJ whole genome shotgun (WGS) entry which is preliminary data.</text>
</comment>
<evidence type="ECO:0000313" key="2">
    <source>
        <dbReference type="Proteomes" id="UP001482520"/>
    </source>
</evidence>
<dbReference type="EMBL" id="JBEGDP010000001">
    <property type="protein sequence ID" value="MEQ7845862.1"/>
    <property type="molecule type" value="Genomic_DNA"/>
</dbReference>
<evidence type="ECO:0000313" key="1">
    <source>
        <dbReference type="EMBL" id="MEQ7845862.1"/>
    </source>
</evidence>
<dbReference type="Proteomes" id="UP001482520">
    <property type="component" value="Unassembled WGS sequence"/>
</dbReference>
<gene>
    <name evidence="1" type="ORF">V6R90_01135</name>
</gene>
<sequence>MSTTCDLCGTVEDDPQRLLAWTVSFERGRRQDLCVTCARRHLRALEGKLDSEHW</sequence>
<proteinExistence type="predicted"/>